<dbReference type="Proteomes" id="UP000627838">
    <property type="component" value="Unassembled WGS sequence"/>
</dbReference>
<dbReference type="PANTHER" id="PTHR41260">
    <property type="entry name" value="PROTEIN ECSC"/>
    <property type="match status" value="1"/>
</dbReference>
<dbReference type="RefSeq" id="WP_192760932.1">
    <property type="nucleotide sequence ID" value="NZ_JADBDZ010000001.1"/>
</dbReference>
<accession>A0ABR9JVI5</accession>
<evidence type="ECO:0000313" key="2">
    <source>
        <dbReference type="EMBL" id="MBE1534578.1"/>
    </source>
</evidence>
<keyword evidence="3" id="KW-1185">Reference proteome</keyword>
<name>A0ABR9JVI5_9ACTN</name>
<reference evidence="2 3" key="1">
    <citation type="submission" date="2020-10" db="EMBL/GenBank/DDBJ databases">
        <title>Sequencing the genomes of 1000 actinobacteria strains.</title>
        <authorList>
            <person name="Klenk H.-P."/>
        </authorList>
    </citation>
    <scope>NUCLEOTIDE SEQUENCE [LARGE SCALE GENOMIC DNA]</scope>
    <source>
        <strain evidence="2 3">DSM 46744</strain>
    </source>
</reference>
<dbReference type="PANTHER" id="PTHR41260:SF1">
    <property type="entry name" value="PROTEIN ECSC"/>
    <property type="match status" value="1"/>
</dbReference>
<dbReference type="Pfam" id="PF12787">
    <property type="entry name" value="EcsC"/>
    <property type="match status" value="1"/>
</dbReference>
<feature type="region of interest" description="Disordered" evidence="1">
    <location>
        <begin position="301"/>
        <end position="333"/>
    </location>
</feature>
<evidence type="ECO:0000256" key="1">
    <source>
        <dbReference type="SAM" id="MobiDB-lite"/>
    </source>
</evidence>
<evidence type="ECO:0008006" key="4">
    <source>
        <dbReference type="Google" id="ProtNLM"/>
    </source>
</evidence>
<sequence length="333" mass="36544">MSAYERRSWEQSLKRLHEPPRKALMPKKARDLVSTTTDKAADFADAHLPVATVKSIVTKTLDGTLELTFKPALRSANAEKALRGYEKKHPSVQVSEDLKKLDLEELDRFRRRKGAYVTTSAVQGGVTSLATTGSVVSSTVSGGVTSGAVVAALAADTVASLAMMGRSVGSVAVRYGYDVRLPDEELFAMGVLSLGVAGSLQAKYAALANLSRLTQEMMRQATWRQLNEHVLVRVIQRVYQALGFKLVHRKLAQTVPVVGIGINAALSANMTRHVYQRAEDVYRIRFLSEKYGLDPQSWLEGAADVHDDPESESDMPNIADILDEERDDEARDD</sequence>
<gene>
    <name evidence="2" type="ORF">H4W34_004411</name>
</gene>
<dbReference type="EMBL" id="JADBDZ010000001">
    <property type="protein sequence ID" value="MBE1534578.1"/>
    <property type="molecule type" value="Genomic_DNA"/>
</dbReference>
<protein>
    <recommendedName>
        <fullName evidence="4">EcsC family protein</fullName>
    </recommendedName>
</protein>
<feature type="compositionally biased region" description="Acidic residues" evidence="1">
    <location>
        <begin position="321"/>
        <end position="333"/>
    </location>
</feature>
<organism evidence="2 3">
    <name type="scientific">Actinomadura algeriensis</name>
    <dbReference type="NCBI Taxonomy" id="1679523"/>
    <lineage>
        <taxon>Bacteria</taxon>
        <taxon>Bacillati</taxon>
        <taxon>Actinomycetota</taxon>
        <taxon>Actinomycetes</taxon>
        <taxon>Streptosporangiales</taxon>
        <taxon>Thermomonosporaceae</taxon>
        <taxon>Actinomadura</taxon>
    </lineage>
</organism>
<evidence type="ECO:0000313" key="3">
    <source>
        <dbReference type="Proteomes" id="UP000627838"/>
    </source>
</evidence>
<proteinExistence type="predicted"/>
<dbReference type="InterPro" id="IPR024787">
    <property type="entry name" value="EcsC"/>
</dbReference>
<comment type="caution">
    <text evidence="2">The sequence shown here is derived from an EMBL/GenBank/DDBJ whole genome shotgun (WGS) entry which is preliminary data.</text>
</comment>